<keyword evidence="5" id="KW-0528">Neurotoxin</keyword>
<dbReference type="PANTHER" id="PTHR24198">
    <property type="entry name" value="ANKYRIN REPEAT AND PROTEIN KINASE DOMAIN-CONTAINING PROTEIN"/>
    <property type="match status" value="1"/>
</dbReference>
<dbReference type="EMBL" id="ABJB010201814">
    <property type="status" value="NOT_ANNOTATED_CDS"/>
    <property type="molecule type" value="Genomic_DNA"/>
</dbReference>
<organism>
    <name type="scientific">Ixodes scapularis</name>
    <name type="common">Black-legged tick</name>
    <name type="synonym">Deer tick</name>
    <dbReference type="NCBI Taxonomy" id="6945"/>
    <lineage>
        <taxon>Eukaryota</taxon>
        <taxon>Metazoa</taxon>
        <taxon>Ecdysozoa</taxon>
        <taxon>Arthropoda</taxon>
        <taxon>Chelicerata</taxon>
        <taxon>Arachnida</taxon>
        <taxon>Acari</taxon>
        <taxon>Parasitiformes</taxon>
        <taxon>Ixodida</taxon>
        <taxon>Ixodoidea</taxon>
        <taxon>Ixodidae</taxon>
        <taxon>Ixodinae</taxon>
        <taxon>Ixodes</taxon>
    </lineage>
</organism>
<evidence type="ECO:0000256" key="6">
    <source>
        <dbReference type="ARBA" id="ARBA00023043"/>
    </source>
</evidence>
<evidence type="ECO:0000256" key="8">
    <source>
        <dbReference type="ARBA" id="ARBA00023298"/>
    </source>
</evidence>
<evidence type="ECO:0000256" key="2">
    <source>
        <dbReference type="ARBA" id="ARBA00022483"/>
    </source>
</evidence>
<evidence type="ECO:0000256" key="3">
    <source>
        <dbReference type="ARBA" id="ARBA00022537"/>
    </source>
</evidence>
<evidence type="ECO:0000256" key="12">
    <source>
        <dbReference type="PROSITE-ProRule" id="PRU00023"/>
    </source>
</evidence>
<sequence length="245" mass="26908">MPWLRQRQSSRLSAHLPLRSSKSYPNMNLFQVISEGKEGVLHRYLEDLSDTSRRLKVNDRDKVTGASLVHQASMMINCEDSASLMVQTLMSAVGDGANAIDAWGMTPLHHAALSGNSHVVRCLLPYASVNKEATDKQGRTALHNAATVGDTEVVRLLLEHGANVNAVDKKGLTAVHIAAKEGSLDALRTLCSDADKDLVNGERPLEQQQAAELLSRKDKQQMTPLHYAVEGKHLEVARYLLERGK</sequence>
<dbReference type="InterPro" id="IPR036770">
    <property type="entry name" value="Ankyrin_rpt-contain_sf"/>
</dbReference>
<evidence type="ECO:0000256" key="5">
    <source>
        <dbReference type="ARBA" id="ARBA00023028"/>
    </source>
</evidence>
<keyword evidence="13" id="KW-0560">Oxidoreductase</keyword>
<keyword evidence="7" id="KW-0472">Membrane</keyword>
<feature type="repeat" description="ANK" evidence="12">
    <location>
        <begin position="220"/>
        <end position="245"/>
    </location>
</feature>
<name>B7PLD5_IXOSC</name>
<evidence type="ECO:0000256" key="11">
    <source>
        <dbReference type="ARBA" id="ARBA00049811"/>
    </source>
</evidence>
<dbReference type="PROSITE" id="PS50088">
    <property type="entry name" value="ANK_REPEAT"/>
    <property type="match status" value="3"/>
</dbReference>
<keyword evidence="13" id="KW-0647">Proteasome</keyword>
<dbReference type="SMART" id="SM00248">
    <property type="entry name" value="ANK"/>
    <property type="match status" value="4"/>
</dbReference>
<keyword evidence="8" id="KW-1053">Target membrane</keyword>
<dbReference type="STRING" id="6945.B7PLD5"/>
<dbReference type="GO" id="GO:0016491">
    <property type="term" value="F:oxidoreductase activity"/>
    <property type="evidence" value="ECO:0007669"/>
    <property type="project" value="UniProtKB-KW"/>
</dbReference>
<dbReference type="VEuPathDB" id="VectorBase:ISCW006647"/>
<evidence type="ECO:0000313" key="13">
    <source>
        <dbReference type="EMBL" id="EEC07407.1"/>
    </source>
</evidence>
<dbReference type="EnsemblMetazoa" id="ISCW006647-RA">
    <property type="protein sequence ID" value="ISCW006647-PA"/>
    <property type="gene ID" value="ISCW006647"/>
</dbReference>
<comment type="subunit">
    <text evidence="10">Homotetramer in membranes.</text>
</comment>
<comment type="similarity">
    <text evidence="9">Belongs to the cationic peptide 01 (latrotoxin) family. 03 (alpha-latrotoxin) subfamily.</text>
</comment>
<dbReference type="EMBL" id="ABJB010940482">
    <property type="status" value="NOT_ANNOTATED_CDS"/>
    <property type="molecule type" value="Genomic_DNA"/>
</dbReference>
<evidence type="ECO:0000256" key="1">
    <source>
        <dbReference type="ARBA" id="ARBA00004175"/>
    </source>
</evidence>
<dbReference type="GO" id="GO:0044218">
    <property type="term" value="C:other organism cell membrane"/>
    <property type="evidence" value="ECO:0007669"/>
    <property type="project" value="UniProtKB-KW"/>
</dbReference>
<dbReference type="EMBL" id="DS739853">
    <property type="protein sequence ID" value="EEC07407.1"/>
    <property type="molecule type" value="Genomic_DNA"/>
</dbReference>
<keyword evidence="2" id="KW-0268">Exocytosis</keyword>
<dbReference type="OrthoDB" id="1661883at2759"/>
<proteinExistence type="inferred from homology"/>
<comment type="subcellular location">
    <subcellularLocation>
        <location evidence="1">Target cell membrane</location>
    </subcellularLocation>
</comment>
<dbReference type="GO" id="GO:0006887">
    <property type="term" value="P:exocytosis"/>
    <property type="evidence" value="ECO:0007669"/>
    <property type="project" value="UniProtKB-KW"/>
</dbReference>
<evidence type="ECO:0000313" key="14">
    <source>
        <dbReference type="EnsemblMetazoa" id="ISCW006647-PA"/>
    </source>
</evidence>
<dbReference type="Pfam" id="PF12796">
    <property type="entry name" value="Ank_2"/>
    <property type="match status" value="1"/>
</dbReference>
<keyword evidence="15" id="KW-1185">Reference proteome</keyword>
<dbReference type="SUPFAM" id="SSF48403">
    <property type="entry name" value="Ankyrin repeat"/>
    <property type="match status" value="1"/>
</dbReference>
<dbReference type="EMBL" id="ABJB011086263">
    <property type="status" value="NOT_ANNOTATED_CDS"/>
    <property type="molecule type" value="Genomic_DNA"/>
</dbReference>
<evidence type="ECO:0000256" key="10">
    <source>
        <dbReference type="ARBA" id="ARBA00049715"/>
    </source>
</evidence>
<feature type="repeat" description="ANK" evidence="12">
    <location>
        <begin position="137"/>
        <end position="169"/>
    </location>
</feature>
<evidence type="ECO:0000256" key="9">
    <source>
        <dbReference type="ARBA" id="ARBA00049657"/>
    </source>
</evidence>
<dbReference type="InParanoid" id="B7PLD5"/>
<keyword evidence="3" id="KW-1052">Target cell membrane</keyword>
<dbReference type="GO" id="GO:0000502">
    <property type="term" value="C:proteasome complex"/>
    <property type="evidence" value="ECO:0007669"/>
    <property type="project" value="UniProtKB-KW"/>
</dbReference>
<protein>
    <recommendedName>
        <fullName evidence="11">Alpha-latrotoxin</fullName>
    </recommendedName>
</protein>
<keyword evidence="5" id="KW-0800">Toxin</keyword>
<keyword evidence="4" id="KW-0677">Repeat</keyword>
<reference evidence="13 15" key="1">
    <citation type="submission" date="2008-03" db="EMBL/GenBank/DDBJ databases">
        <title>Annotation of Ixodes scapularis.</title>
        <authorList>
            <consortium name="Ixodes scapularis Genome Project Consortium"/>
            <person name="Caler E."/>
            <person name="Hannick L.I."/>
            <person name="Bidwell S."/>
            <person name="Joardar V."/>
            <person name="Thiagarajan M."/>
            <person name="Amedeo P."/>
            <person name="Galinsky K.J."/>
            <person name="Schobel S."/>
            <person name="Inman J."/>
            <person name="Hostetler J."/>
            <person name="Miller J."/>
            <person name="Hammond M."/>
            <person name="Megy K."/>
            <person name="Lawson D."/>
            <person name="Kodira C."/>
            <person name="Sutton G."/>
            <person name="Meyer J."/>
            <person name="Hill C.A."/>
            <person name="Birren B."/>
            <person name="Nene V."/>
            <person name="Collins F."/>
            <person name="Alarcon-Chaidez F."/>
            <person name="Wikel S."/>
            <person name="Strausberg R."/>
        </authorList>
    </citation>
    <scope>NUCLEOTIDE SEQUENCE [LARGE SCALE GENOMIC DNA]</scope>
    <source>
        <strain evidence="15">Wikel</strain>
        <strain evidence="13">Wikel colony</strain>
    </source>
</reference>
<dbReference type="AlphaFoldDB" id="B7PLD5"/>
<feature type="repeat" description="ANK" evidence="12">
    <location>
        <begin position="103"/>
        <end position="124"/>
    </location>
</feature>
<reference evidence="14" key="2">
    <citation type="submission" date="2020-05" db="UniProtKB">
        <authorList>
            <consortium name="EnsemblMetazoa"/>
        </authorList>
    </citation>
    <scope>IDENTIFICATION</scope>
    <source>
        <strain evidence="14">wikel</strain>
    </source>
</reference>
<dbReference type="PRINTS" id="PR01415">
    <property type="entry name" value="ANKYRIN"/>
</dbReference>
<dbReference type="PANTHER" id="PTHR24198:SF165">
    <property type="entry name" value="ANKYRIN REPEAT-CONTAINING PROTEIN-RELATED"/>
    <property type="match status" value="1"/>
</dbReference>
<dbReference type="Gene3D" id="1.25.40.20">
    <property type="entry name" value="Ankyrin repeat-containing domain"/>
    <property type="match status" value="2"/>
</dbReference>
<dbReference type="Pfam" id="PF00023">
    <property type="entry name" value="Ank"/>
    <property type="match status" value="2"/>
</dbReference>
<dbReference type="PROSITE" id="PS50297">
    <property type="entry name" value="ANK_REP_REGION"/>
    <property type="match status" value="3"/>
</dbReference>
<keyword evidence="6 12" id="KW-0040">ANK repeat</keyword>
<dbReference type="Proteomes" id="UP000001555">
    <property type="component" value="Unassembled WGS sequence"/>
</dbReference>
<dbReference type="VEuPathDB" id="VectorBase:ISCP_030689"/>
<dbReference type="EMBL" id="ABJB010499696">
    <property type="status" value="NOT_ANNOTATED_CDS"/>
    <property type="molecule type" value="Genomic_DNA"/>
</dbReference>
<evidence type="ECO:0000256" key="4">
    <source>
        <dbReference type="ARBA" id="ARBA00022737"/>
    </source>
</evidence>
<dbReference type="PaxDb" id="6945-B7PLD5"/>
<keyword evidence="5" id="KW-0638">Presynaptic neurotoxin</keyword>
<dbReference type="VEuPathDB" id="VectorBase:ISCI006647"/>
<dbReference type="InterPro" id="IPR002110">
    <property type="entry name" value="Ankyrin_rpt"/>
</dbReference>
<dbReference type="HOGENOM" id="CLU_1134635_0_0_1"/>
<dbReference type="GO" id="GO:0044231">
    <property type="term" value="C:host cell presynaptic membrane"/>
    <property type="evidence" value="ECO:0007669"/>
    <property type="project" value="UniProtKB-KW"/>
</dbReference>
<evidence type="ECO:0000256" key="7">
    <source>
        <dbReference type="ARBA" id="ARBA00023136"/>
    </source>
</evidence>
<evidence type="ECO:0000313" key="15">
    <source>
        <dbReference type="Proteomes" id="UP000001555"/>
    </source>
</evidence>
<gene>
    <name evidence="13" type="ORF">IscW_ISCW006647</name>
</gene>
<accession>B7PLD5</accession>
<dbReference type="EMBL" id="ABJB011019832">
    <property type="status" value="NOT_ANNOTATED_CDS"/>
    <property type="molecule type" value="Genomic_DNA"/>
</dbReference>